<dbReference type="GO" id="GO:0005674">
    <property type="term" value="C:transcription factor TFIIF complex"/>
    <property type="evidence" value="ECO:0007669"/>
    <property type="project" value="InterPro"/>
</dbReference>
<evidence type="ECO:0000313" key="10">
    <source>
        <dbReference type="Proteomes" id="UP000678499"/>
    </source>
</evidence>
<dbReference type="InterPro" id="IPR011039">
    <property type="entry name" value="TFIIF_interaction"/>
</dbReference>
<dbReference type="PANTHER" id="PTHR10445:SF0">
    <property type="entry name" value="GENERAL TRANSCRIPTION FACTOR IIF SUBUNIT 2"/>
    <property type="match status" value="1"/>
</dbReference>
<evidence type="ECO:0000256" key="5">
    <source>
        <dbReference type="ARBA" id="ARBA00023163"/>
    </source>
</evidence>
<dbReference type="CDD" id="cd07980">
    <property type="entry name" value="TFIIF_beta"/>
    <property type="match status" value="1"/>
</dbReference>
<evidence type="ECO:0000256" key="4">
    <source>
        <dbReference type="ARBA" id="ARBA00023125"/>
    </source>
</evidence>
<evidence type="ECO:0000256" key="1">
    <source>
        <dbReference type="ARBA" id="ARBA00004123"/>
    </source>
</evidence>
<evidence type="ECO:0000256" key="6">
    <source>
        <dbReference type="ARBA" id="ARBA00023242"/>
    </source>
</evidence>
<keyword evidence="10" id="KW-1185">Reference proteome</keyword>
<keyword evidence="6" id="KW-0539">Nucleus</keyword>
<name>A0A7R9BE30_9CRUS</name>
<dbReference type="AlphaFoldDB" id="A0A7R9BE30"/>
<evidence type="ECO:0000256" key="7">
    <source>
        <dbReference type="ARBA" id="ARBA00033388"/>
    </source>
</evidence>
<reference evidence="9" key="1">
    <citation type="submission" date="2020-11" db="EMBL/GenBank/DDBJ databases">
        <authorList>
            <person name="Tran Van P."/>
        </authorList>
    </citation>
    <scope>NUCLEOTIDE SEQUENCE</scope>
</reference>
<feature type="domain" description="TFIIF beta subunit N-terminal" evidence="8">
    <location>
        <begin position="17"/>
        <end position="111"/>
    </location>
</feature>
<evidence type="ECO:0000313" key="9">
    <source>
        <dbReference type="EMBL" id="CAD7272300.1"/>
    </source>
</evidence>
<dbReference type="OrthoDB" id="6350548at2759"/>
<organism evidence="9">
    <name type="scientific">Notodromas monacha</name>
    <dbReference type="NCBI Taxonomy" id="399045"/>
    <lineage>
        <taxon>Eukaryota</taxon>
        <taxon>Metazoa</taxon>
        <taxon>Ecdysozoa</taxon>
        <taxon>Arthropoda</taxon>
        <taxon>Crustacea</taxon>
        <taxon>Oligostraca</taxon>
        <taxon>Ostracoda</taxon>
        <taxon>Podocopa</taxon>
        <taxon>Podocopida</taxon>
        <taxon>Cypridocopina</taxon>
        <taxon>Cypridoidea</taxon>
        <taxon>Cyprididae</taxon>
        <taxon>Notodromas</taxon>
    </lineage>
</organism>
<accession>A0A7R9BE30</accession>
<keyword evidence="5" id="KW-0804">Transcription</keyword>
<dbReference type="EMBL" id="OA882053">
    <property type="protein sequence ID" value="CAD7272300.1"/>
    <property type="molecule type" value="Genomic_DNA"/>
</dbReference>
<dbReference type="GO" id="GO:0003677">
    <property type="term" value="F:DNA binding"/>
    <property type="evidence" value="ECO:0007669"/>
    <property type="project" value="UniProtKB-KW"/>
</dbReference>
<protein>
    <recommendedName>
        <fullName evidence="2">General transcription factor IIF subunit 2</fullName>
    </recommendedName>
    <alternativeName>
        <fullName evidence="7">Transcription initiation factor IIF subunit beta</fullName>
    </alternativeName>
</protein>
<evidence type="ECO:0000259" key="8">
    <source>
        <dbReference type="Pfam" id="PF17683"/>
    </source>
</evidence>
<gene>
    <name evidence="9" type="ORF">NMOB1V02_LOCUS242</name>
</gene>
<proteinExistence type="predicted"/>
<dbReference type="InterPro" id="IPR040504">
    <property type="entry name" value="TFIIF_beta_N"/>
</dbReference>
<dbReference type="Pfam" id="PF17683">
    <property type="entry name" value="TFIIF_beta_N"/>
    <property type="match status" value="1"/>
</dbReference>
<dbReference type="EMBL" id="CAJPEX010000016">
    <property type="protein sequence ID" value="CAG0912452.1"/>
    <property type="molecule type" value="Genomic_DNA"/>
</dbReference>
<dbReference type="GO" id="GO:0006367">
    <property type="term" value="P:transcription initiation at RNA polymerase II promoter"/>
    <property type="evidence" value="ECO:0007669"/>
    <property type="project" value="InterPro"/>
</dbReference>
<dbReference type="SUPFAM" id="SSF50916">
    <property type="entry name" value="Rap30/74 interaction domains"/>
    <property type="match status" value="1"/>
</dbReference>
<sequence>MAGLPKADELDCSHRARGVWLVKVPKYVAEAWDKVAGDAEAAKLRIEKTPGMKPNVSLTLSEAAMSALNMTGATATSSQSMNRAKAVPRDYKLAVATMSAQTLAIFSQSESILSGKEGSLGSLLGWVEGMDSGMG</sequence>
<dbReference type="Proteomes" id="UP000678499">
    <property type="component" value="Unassembled WGS sequence"/>
</dbReference>
<dbReference type="PANTHER" id="PTHR10445">
    <property type="entry name" value="GENERAL TRANSCRIPTION FACTOR IIF SUBUNIT 2"/>
    <property type="match status" value="1"/>
</dbReference>
<keyword evidence="4" id="KW-0238">DNA-binding</keyword>
<evidence type="ECO:0000256" key="3">
    <source>
        <dbReference type="ARBA" id="ARBA00023015"/>
    </source>
</evidence>
<keyword evidence="3" id="KW-0805">Transcription regulation</keyword>
<dbReference type="InterPro" id="IPR003196">
    <property type="entry name" value="TFIIF_beta"/>
</dbReference>
<comment type="subcellular location">
    <subcellularLocation>
        <location evidence="1">Nucleus</location>
    </subcellularLocation>
</comment>
<evidence type="ECO:0000256" key="2">
    <source>
        <dbReference type="ARBA" id="ARBA00020815"/>
    </source>
</evidence>